<evidence type="ECO:0000256" key="20">
    <source>
        <dbReference type="ARBA" id="ARBA00048327"/>
    </source>
</evidence>
<comment type="catalytic activity">
    <reaction evidence="17">
        <text>tauroursodeoxycholate(out) + 2 Na(+)(out) = tauroursodeoxycholate(in) + 2 Na(+)(in)</text>
        <dbReference type="Rhea" id="RHEA:71927"/>
        <dbReference type="ChEBI" id="CHEBI:29101"/>
        <dbReference type="ChEBI" id="CHEBI:132028"/>
    </reaction>
</comment>
<dbReference type="PANTHER" id="PTHR10361:SF40">
    <property type="entry name" value="HEPATIC SODIUM_BILE ACID COTRANSPORTER"/>
    <property type="match status" value="1"/>
</dbReference>
<evidence type="ECO:0000256" key="28">
    <source>
        <dbReference type="ARBA" id="ARBA00075177"/>
    </source>
</evidence>
<organism evidence="33 34">
    <name type="scientific">Umbra pygmaea</name>
    <name type="common">Eastern mudminnow</name>
    <dbReference type="NCBI Taxonomy" id="75934"/>
    <lineage>
        <taxon>Eukaryota</taxon>
        <taxon>Metazoa</taxon>
        <taxon>Chordata</taxon>
        <taxon>Craniata</taxon>
        <taxon>Vertebrata</taxon>
        <taxon>Euteleostomi</taxon>
        <taxon>Actinopterygii</taxon>
        <taxon>Neopterygii</taxon>
        <taxon>Teleostei</taxon>
        <taxon>Protacanthopterygii</taxon>
        <taxon>Esociformes</taxon>
        <taxon>Umbridae</taxon>
        <taxon>Umbra</taxon>
    </lineage>
</organism>
<evidence type="ECO:0000256" key="6">
    <source>
        <dbReference type="ARBA" id="ARBA00022847"/>
    </source>
</evidence>
<comment type="catalytic activity">
    <reaction evidence="16">
        <text>tauroallocholate(out) + 2 Na(+)(out) = tauroallocholate(in) + 2 Na(+)(in)</text>
        <dbReference type="Rhea" id="RHEA:51840"/>
        <dbReference type="ChEBI" id="CHEBI:29101"/>
        <dbReference type="ChEBI" id="CHEBI:191406"/>
    </reaction>
</comment>
<feature type="transmembrane region" description="Helical" evidence="32">
    <location>
        <begin position="116"/>
        <end position="137"/>
    </location>
</feature>
<keyword evidence="13" id="KW-0739">Sodium transport</keyword>
<evidence type="ECO:0000313" key="34">
    <source>
        <dbReference type="Proteomes" id="UP001557470"/>
    </source>
</evidence>
<dbReference type="Proteomes" id="UP001557470">
    <property type="component" value="Unassembled WGS sequence"/>
</dbReference>
<reference evidence="33 34" key="1">
    <citation type="submission" date="2024-06" db="EMBL/GenBank/DDBJ databases">
        <authorList>
            <person name="Pan Q."/>
            <person name="Wen M."/>
            <person name="Jouanno E."/>
            <person name="Zahm M."/>
            <person name="Klopp C."/>
            <person name="Cabau C."/>
            <person name="Louis A."/>
            <person name="Berthelot C."/>
            <person name="Parey E."/>
            <person name="Roest Crollius H."/>
            <person name="Montfort J."/>
            <person name="Robinson-Rechavi M."/>
            <person name="Bouchez O."/>
            <person name="Lampietro C."/>
            <person name="Lopez Roques C."/>
            <person name="Donnadieu C."/>
            <person name="Postlethwait J."/>
            <person name="Bobe J."/>
            <person name="Verreycken H."/>
            <person name="Guiguen Y."/>
        </authorList>
    </citation>
    <scope>NUCLEOTIDE SEQUENCE [LARGE SCALE GENOMIC DNA]</scope>
    <source>
        <strain evidence="33">Up_M1</strain>
        <tissue evidence="33">Testis</tissue>
    </source>
</reference>
<comment type="catalytic activity">
    <reaction evidence="14">
        <text>glycocholate(out) + 2 Na(+)(out) = glycocholate(in) + 2 Na(+)(in)</text>
        <dbReference type="Rhea" id="RHEA:71935"/>
        <dbReference type="ChEBI" id="CHEBI:29101"/>
        <dbReference type="ChEBI" id="CHEBI:29746"/>
    </reaction>
</comment>
<keyword evidence="8" id="KW-0915">Sodium</keyword>
<feature type="transmembrane region" description="Helical" evidence="32">
    <location>
        <begin position="247"/>
        <end position="269"/>
    </location>
</feature>
<feature type="transmembrane region" description="Helical" evidence="32">
    <location>
        <begin position="213"/>
        <end position="241"/>
    </location>
</feature>
<dbReference type="InterPro" id="IPR002657">
    <property type="entry name" value="BilAc:Na_symport/Acr3"/>
</dbReference>
<feature type="transmembrane region" description="Helical" evidence="32">
    <location>
        <begin position="144"/>
        <end position="166"/>
    </location>
</feature>
<dbReference type="AlphaFoldDB" id="A0ABD0WWD0"/>
<keyword evidence="3" id="KW-0813">Transport</keyword>
<keyword evidence="34" id="KW-1185">Reference proteome</keyword>
<evidence type="ECO:0000256" key="4">
    <source>
        <dbReference type="ARBA" id="ARBA00022475"/>
    </source>
</evidence>
<comment type="catalytic activity">
    <reaction evidence="22">
        <text>tauronorcholate(out) + 2 Na(+)(out) = tauronorcholate(in) + 2 Na(+)(in)</text>
        <dbReference type="Rhea" id="RHEA:71915"/>
        <dbReference type="ChEBI" id="CHEBI:29101"/>
        <dbReference type="ChEBI" id="CHEBI:191405"/>
    </reaction>
</comment>
<name>A0ABD0WWD0_UMBPY</name>
<evidence type="ECO:0000256" key="3">
    <source>
        <dbReference type="ARBA" id="ARBA00022448"/>
    </source>
</evidence>
<evidence type="ECO:0000313" key="33">
    <source>
        <dbReference type="EMBL" id="KAL0969156.1"/>
    </source>
</evidence>
<dbReference type="EMBL" id="JAGEUA010000007">
    <property type="protein sequence ID" value="KAL0969156.1"/>
    <property type="molecule type" value="Genomic_DNA"/>
</dbReference>
<evidence type="ECO:0000256" key="32">
    <source>
        <dbReference type="SAM" id="Phobius"/>
    </source>
</evidence>
<evidence type="ECO:0000256" key="25">
    <source>
        <dbReference type="ARBA" id="ARBA00052405"/>
    </source>
</evidence>
<evidence type="ECO:0000256" key="11">
    <source>
        <dbReference type="ARBA" id="ARBA00023136"/>
    </source>
</evidence>
<evidence type="ECO:0000256" key="9">
    <source>
        <dbReference type="ARBA" id="ARBA00023055"/>
    </source>
</evidence>
<evidence type="ECO:0000256" key="23">
    <source>
        <dbReference type="ARBA" id="ARBA00051799"/>
    </source>
</evidence>
<evidence type="ECO:0000256" key="21">
    <source>
        <dbReference type="ARBA" id="ARBA00048338"/>
    </source>
</evidence>
<evidence type="ECO:0000256" key="31">
    <source>
        <dbReference type="ARBA" id="ARBA00082917"/>
    </source>
</evidence>
<evidence type="ECO:0000256" key="26">
    <source>
        <dbReference type="ARBA" id="ARBA00056510"/>
    </source>
</evidence>
<comment type="caution">
    <text evidence="33">The sequence shown here is derived from an EMBL/GenBank/DDBJ whole genome shotgun (WGS) entry which is preliminary data.</text>
</comment>
<evidence type="ECO:0000256" key="18">
    <source>
        <dbReference type="ARBA" id="ARBA00047743"/>
    </source>
</evidence>
<dbReference type="GO" id="GO:0006814">
    <property type="term" value="P:sodium ion transport"/>
    <property type="evidence" value="ECO:0007669"/>
    <property type="project" value="UniProtKB-KW"/>
</dbReference>
<comment type="similarity">
    <text evidence="2">Belongs to the bile acid:sodium symporter (BASS) (TC 2.A.28) family.</text>
</comment>
<comment type="catalytic activity">
    <reaction evidence="25">
        <text>estrone 3-sulfate(out) + 2 Na(+)(out) = estrone 3-sulfate(in) + 2 Na(+)(in)</text>
        <dbReference type="Rhea" id="RHEA:71083"/>
        <dbReference type="ChEBI" id="CHEBI:29101"/>
        <dbReference type="ChEBI" id="CHEBI:60050"/>
    </reaction>
</comment>
<accession>A0ABD0WWD0</accession>
<keyword evidence="6" id="KW-0769">Symport</keyword>
<comment type="catalytic activity">
    <reaction evidence="19">
        <text>tauro-beta-muricholate(out) + 2 Na(+)(out) = tauro-beta-muricholate(in) + 2 Na(+)(in)</text>
        <dbReference type="Rhea" id="RHEA:72179"/>
        <dbReference type="ChEBI" id="CHEBI:29101"/>
        <dbReference type="ChEBI" id="CHEBI:133064"/>
    </reaction>
</comment>
<evidence type="ECO:0000256" key="8">
    <source>
        <dbReference type="ARBA" id="ARBA00023053"/>
    </source>
</evidence>
<evidence type="ECO:0000256" key="29">
    <source>
        <dbReference type="ARBA" id="ARBA00075246"/>
    </source>
</evidence>
<evidence type="ECO:0000256" key="22">
    <source>
        <dbReference type="ARBA" id="ARBA00049276"/>
    </source>
</evidence>
<keyword evidence="4" id="KW-1003">Cell membrane</keyword>
<gene>
    <name evidence="33" type="ORF">UPYG_G00223230</name>
</gene>
<feature type="transmembrane region" description="Helical" evidence="32">
    <location>
        <begin position="178"/>
        <end position="201"/>
    </location>
</feature>
<keyword evidence="10" id="KW-0406">Ion transport</keyword>
<keyword evidence="9" id="KW-0445">Lipid transport</keyword>
<dbReference type="Pfam" id="PF01758">
    <property type="entry name" value="SBF"/>
    <property type="match status" value="1"/>
</dbReference>
<dbReference type="PANTHER" id="PTHR10361">
    <property type="entry name" value="SODIUM-BILE ACID COTRANSPORTER"/>
    <property type="match status" value="1"/>
</dbReference>
<keyword evidence="12" id="KW-0325">Glycoprotein</keyword>
<evidence type="ECO:0000256" key="16">
    <source>
        <dbReference type="ARBA" id="ARBA00047311"/>
    </source>
</evidence>
<evidence type="ECO:0000256" key="15">
    <source>
        <dbReference type="ARBA" id="ARBA00034231"/>
    </source>
</evidence>
<evidence type="ECO:0000256" key="30">
    <source>
        <dbReference type="ARBA" id="ARBA00078029"/>
    </source>
</evidence>
<evidence type="ECO:0000256" key="13">
    <source>
        <dbReference type="ARBA" id="ARBA00023201"/>
    </source>
</evidence>
<protein>
    <recommendedName>
        <fullName evidence="27">Hepatic sodium/bile acid cotransporter</fullName>
    </recommendedName>
    <alternativeName>
        <fullName evidence="29">Na(+)/bile acid cotransporter</fullName>
    </alternativeName>
    <alternativeName>
        <fullName evidence="28">Na(+)/taurocholate transport protein</fullName>
    </alternativeName>
    <alternativeName>
        <fullName evidence="30">Sodium/taurocholate cotransporting polypeptide</fullName>
    </alternativeName>
    <alternativeName>
        <fullName evidence="31">Solute carrier family 10 member 1</fullName>
    </alternativeName>
</protein>
<proteinExistence type="inferred from homology"/>
<evidence type="ECO:0000256" key="10">
    <source>
        <dbReference type="ARBA" id="ARBA00023065"/>
    </source>
</evidence>
<evidence type="ECO:0000256" key="27">
    <source>
        <dbReference type="ARBA" id="ARBA00073206"/>
    </source>
</evidence>
<dbReference type="NCBIfam" id="TIGR00841">
    <property type="entry name" value="bass"/>
    <property type="match status" value="1"/>
</dbReference>
<comment type="catalytic activity">
    <reaction evidence="24">
        <text>taurohyodeoxycholate(out) + 2 Na(+)(out) = taurohyodeoxycholate(in) + 2 Na(+)(in)</text>
        <dbReference type="Rhea" id="RHEA:72167"/>
        <dbReference type="ChEBI" id="CHEBI:29101"/>
        <dbReference type="ChEBI" id="CHEBI:191407"/>
    </reaction>
</comment>
<dbReference type="Gene3D" id="1.20.1530.20">
    <property type="match status" value="1"/>
</dbReference>
<dbReference type="InterPro" id="IPR004710">
    <property type="entry name" value="Bilac:Na_transpt"/>
</dbReference>
<evidence type="ECO:0000256" key="5">
    <source>
        <dbReference type="ARBA" id="ARBA00022692"/>
    </source>
</evidence>
<comment type="catalytic activity">
    <reaction evidence="21">
        <text>taurochenodeoxycholate(out) + 2 Na(+)(out) = taurochenodeoxycholate(in) + 2 Na(+)(in)</text>
        <dbReference type="Rhea" id="RHEA:71923"/>
        <dbReference type="ChEBI" id="CHEBI:9407"/>
        <dbReference type="ChEBI" id="CHEBI:29101"/>
    </reaction>
</comment>
<comment type="catalytic activity">
    <reaction evidence="20">
        <text>taurocholate(out) + 2 Na(+)(out) = taurocholate(in) + 2 Na(+)(in)</text>
        <dbReference type="Rhea" id="RHEA:71875"/>
        <dbReference type="ChEBI" id="CHEBI:29101"/>
        <dbReference type="ChEBI" id="CHEBI:36257"/>
    </reaction>
</comment>
<dbReference type="FunFam" id="1.20.1530.20:FF:000016">
    <property type="entry name" value="Solute carrier family 10 member 1"/>
    <property type="match status" value="1"/>
</dbReference>
<feature type="transmembrane region" description="Helical" evidence="32">
    <location>
        <begin position="305"/>
        <end position="327"/>
    </location>
</feature>
<comment type="subcellular location">
    <subcellularLocation>
        <location evidence="1">Cell membrane</location>
        <topology evidence="1">Multi-pass membrane protein</topology>
    </subcellularLocation>
</comment>
<comment type="catalytic activity">
    <reaction evidence="23">
        <text>taurohyocholate(out) + 2 Na(+)(out) = taurohyocholate(in) + 2 Na(+)(in)</text>
        <dbReference type="Rhea" id="RHEA:72171"/>
        <dbReference type="ChEBI" id="CHEBI:29101"/>
        <dbReference type="ChEBI" id="CHEBI:58874"/>
    </reaction>
</comment>
<evidence type="ECO:0000256" key="24">
    <source>
        <dbReference type="ARBA" id="ARBA00052374"/>
    </source>
</evidence>
<keyword evidence="5 32" id="KW-0812">Transmembrane</keyword>
<evidence type="ECO:0000256" key="12">
    <source>
        <dbReference type="ARBA" id="ARBA00023180"/>
    </source>
</evidence>
<comment type="function">
    <text evidence="26">As a major transporter of conjugated bile salts from plasma into the hepatocyte, it plays a key role in the enterohepatic circulation of bile salts necessary for the solubilization and absorption of dietary fat and fat-soluble vitamins. It is strictly dependent on the extracellular presence of sodium. It exhibits broad substrate specificity and transports various bile acids, such as taurocholate, cholate, as well as non-bile acid organic compounds, such as estrone sulfate. Works collaboratively with the ileal transporter (NTCP2), the organic solute transporter (OST), and the bile salt export pump (BSEP), to ensure efficacious biological recycling of bile acids during enterohepatic circulation.</text>
</comment>
<keyword evidence="7 32" id="KW-1133">Transmembrane helix</keyword>
<dbReference type="GO" id="GO:0015293">
    <property type="term" value="F:symporter activity"/>
    <property type="evidence" value="ECO:0007669"/>
    <property type="project" value="UniProtKB-KW"/>
</dbReference>
<comment type="catalytic activity">
    <reaction evidence="18">
        <text>taurodeoxycholate(out) + 2 Na(+)(out) = taurodeoxycholate(in) + 2 Na(+)(in)</text>
        <dbReference type="Rhea" id="RHEA:72087"/>
        <dbReference type="ChEBI" id="CHEBI:29101"/>
        <dbReference type="ChEBI" id="CHEBI:36261"/>
    </reaction>
</comment>
<feature type="transmembrane region" description="Helical" evidence="32">
    <location>
        <begin position="51"/>
        <end position="73"/>
    </location>
</feature>
<evidence type="ECO:0000256" key="1">
    <source>
        <dbReference type="ARBA" id="ARBA00004651"/>
    </source>
</evidence>
<evidence type="ECO:0000256" key="2">
    <source>
        <dbReference type="ARBA" id="ARBA00006528"/>
    </source>
</evidence>
<comment type="catalytic activity">
    <reaction evidence="15">
        <text>cholate(out) + 2 Na(+)(out) = cholate(in) + 2 Na(+)(in)</text>
        <dbReference type="Rhea" id="RHEA:71911"/>
        <dbReference type="ChEBI" id="CHEBI:29101"/>
        <dbReference type="ChEBI" id="CHEBI:29747"/>
    </reaction>
</comment>
<dbReference type="GO" id="GO:0006869">
    <property type="term" value="P:lipid transport"/>
    <property type="evidence" value="ECO:0007669"/>
    <property type="project" value="UniProtKB-KW"/>
</dbReference>
<keyword evidence="11 32" id="KW-0472">Membrane</keyword>
<evidence type="ECO:0000256" key="17">
    <source>
        <dbReference type="ARBA" id="ARBA00047596"/>
    </source>
</evidence>
<dbReference type="GO" id="GO:0005886">
    <property type="term" value="C:plasma membrane"/>
    <property type="evidence" value="ECO:0007669"/>
    <property type="project" value="UniProtKB-SubCell"/>
</dbReference>
<evidence type="ECO:0000256" key="19">
    <source>
        <dbReference type="ARBA" id="ARBA00048013"/>
    </source>
</evidence>
<sequence length="356" mass="38299">MKICWMNSTMNQAYGQYANETAWNGNNTVNITALNVTMGFQSTFSPTVDKAISGITIIILFITMVSLGCTMEISKIKAHILKPKGVIIAVMAQFGIMPLTAFGLAKVFGLGSIETVTVLICGCCPGGNLSNIFALALKGDMNLSIVMTTCSSVLALGLMPLLLYIYCQGFPNLGNVVPYTGIIIALIMTLAPCAIGIAINHRVPQYSQIIIKVGLSILLIASIAIGVMSGITIGGAVWVVFSPKLMATAALMPMTGYLLGYMLSTIFNVNHQCRRTISMETGCQNIQLCSTILKVSFSPEVIGPLYLFPLIYIIFQGGEALLFIILFRCYQSLRPLADDNDQRRLGFSKACVPGSD</sequence>
<dbReference type="InterPro" id="IPR038770">
    <property type="entry name" value="Na+/solute_symporter_sf"/>
</dbReference>
<evidence type="ECO:0000256" key="7">
    <source>
        <dbReference type="ARBA" id="ARBA00022989"/>
    </source>
</evidence>
<feature type="transmembrane region" description="Helical" evidence="32">
    <location>
        <begin position="85"/>
        <end position="104"/>
    </location>
</feature>
<evidence type="ECO:0000256" key="14">
    <source>
        <dbReference type="ARBA" id="ARBA00034215"/>
    </source>
</evidence>